<name>A0A2G1WMT0_9EURY</name>
<keyword evidence="3" id="KW-1185">Reference proteome</keyword>
<dbReference type="Proteomes" id="UP000222824">
    <property type="component" value="Unassembled WGS sequence"/>
</dbReference>
<accession>A0A2G1WMT0</accession>
<feature type="region of interest" description="Disordered" evidence="1">
    <location>
        <begin position="27"/>
        <end position="72"/>
    </location>
</feature>
<dbReference type="Gene3D" id="3.40.190.10">
    <property type="entry name" value="Periplasmic binding protein-like II"/>
    <property type="match status" value="2"/>
</dbReference>
<evidence type="ECO:0000256" key="1">
    <source>
        <dbReference type="SAM" id="MobiDB-lite"/>
    </source>
</evidence>
<evidence type="ECO:0008006" key="4">
    <source>
        <dbReference type="Google" id="ProtNLM"/>
    </source>
</evidence>
<organism evidence="2 3">
    <name type="scientific">Halorubrum persicum</name>
    <dbReference type="NCBI Taxonomy" id="1383844"/>
    <lineage>
        <taxon>Archaea</taxon>
        <taxon>Methanobacteriati</taxon>
        <taxon>Methanobacteriota</taxon>
        <taxon>Stenosarchaea group</taxon>
        <taxon>Halobacteria</taxon>
        <taxon>Halobacteriales</taxon>
        <taxon>Haloferacaceae</taxon>
        <taxon>Halorubrum</taxon>
    </lineage>
</organism>
<evidence type="ECO:0000313" key="3">
    <source>
        <dbReference type="Proteomes" id="UP000222824"/>
    </source>
</evidence>
<comment type="caution">
    <text evidence="2">The sequence shown here is derived from an EMBL/GenBank/DDBJ whole genome shotgun (WGS) entry which is preliminary data.</text>
</comment>
<dbReference type="Pfam" id="PF01547">
    <property type="entry name" value="SBP_bac_1"/>
    <property type="match status" value="1"/>
</dbReference>
<dbReference type="RefSeq" id="WP_144050370.1">
    <property type="nucleotide sequence ID" value="NZ_NHOA01000016.1"/>
</dbReference>
<protein>
    <recommendedName>
        <fullName evidence="4">ABC transporter substrate-binding protein</fullName>
    </recommendedName>
</protein>
<dbReference type="SUPFAM" id="SSF53850">
    <property type="entry name" value="Periplasmic binding protein-like II"/>
    <property type="match status" value="1"/>
</dbReference>
<dbReference type="InterPro" id="IPR006059">
    <property type="entry name" value="SBP"/>
</dbReference>
<gene>
    <name evidence="2" type="ORF">DJ69_02320</name>
</gene>
<dbReference type="AlphaFoldDB" id="A0A2G1WMT0"/>
<feature type="compositionally biased region" description="Acidic residues" evidence="1">
    <location>
        <begin position="58"/>
        <end position="68"/>
    </location>
</feature>
<dbReference type="EMBL" id="NHOA01000016">
    <property type="protein sequence ID" value="PHQ40169.1"/>
    <property type="molecule type" value="Genomic_DNA"/>
</dbReference>
<proteinExistence type="predicted"/>
<reference evidence="2 3" key="1">
    <citation type="journal article" date="2014" name="Front. Microbiol.">
        <title>Population and genomic analysis of the genus Halorubrum.</title>
        <authorList>
            <person name="Fullmer M.S."/>
            <person name="Soucy S.M."/>
            <person name="Swithers K.S."/>
            <person name="Makkay A.M."/>
            <person name="Wheeler R."/>
            <person name="Ventosa A."/>
            <person name="Gogarten J.P."/>
            <person name="Papke R.T."/>
        </authorList>
    </citation>
    <scope>NUCLEOTIDE SEQUENCE [LARGE SCALE GENOMIC DNA]</scope>
    <source>
        <strain evidence="2 3">C49</strain>
    </source>
</reference>
<evidence type="ECO:0000313" key="2">
    <source>
        <dbReference type="EMBL" id="PHQ40169.1"/>
    </source>
</evidence>
<dbReference type="OrthoDB" id="18176at2157"/>
<sequence>MTDNTGDSDFSRRSYVKLFGSTAGSIAIAGCGGDSNTSSGDDGSDGNDGSSGDGGSSDGDDGSSDGDDGTTTLELQHWWTDGGGAIGMEELQEGFTEKYPNIEINDNPVAGGGGTNLQAVIRQKVLEGDPPSTWQDWPGANLQDYVDAGALKDISYIFEGEIEENYGDGALLSARAGDEENPYVAMPLNIHRVNNVFWDIASVEEAGVDMTSIGDPREYVEVLEQLDGELDIAPLGLSMAVPWTILQLWNANLVGLHGVEAYEGFQNGDDVTSEVEEALEVTQTQMGFATEDASSVGSDAARLKLPQGDAVSLMEGDWAAGNLFAAENYEYGDDWGHAPYPGTDGVYTINTDGFPYPKPNPTPDATDKWMEWVGSAEAQRRFCQPKGAIPCRTDVDMSEFSELLQNQADDYQSGTGILTLAHGDGVTPQQGTSLKNAMARFRDQGNVQATAQSLMDAMTL</sequence>